<sequence>MGHNGRALAGLLIALLMGLAGCGDGNPATPTSQATAVQPSPTATSAVPTKPTGIEPPQKPAAMSTPDEDGAVAAAEYFLRMTTYAAATGDTTELEAMSGPDCQFCESYLESVTNMYSPEKGNAWATMPEITIEYSTVRPTEEKHQFQVEMRTQKGEFDYYNELNGLQHGDEETLVMAVVATHVSDNTWRVEVVQDFPEDTKIPGEDS</sequence>
<protein>
    <recommendedName>
        <fullName evidence="3">DUF6318 domain-containing protein</fullName>
    </recommendedName>
</protein>
<dbReference type="Pfam" id="PF19843">
    <property type="entry name" value="DUF6318"/>
    <property type="match status" value="1"/>
</dbReference>
<evidence type="ECO:0000256" key="2">
    <source>
        <dbReference type="SAM" id="SignalP"/>
    </source>
</evidence>
<dbReference type="PROSITE" id="PS51257">
    <property type="entry name" value="PROKAR_LIPOPROTEIN"/>
    <property type="match status" value="1"/>
</dbReference>
<proteinExistence type="predicted"/>
<feature type="domain" description="DUF6318" evidence="3">
    <location>
        <begin position="57"/>
        <end position="191"/>
    </location>
</feature>
<name>A0A2V1JZJ6_9ACTO</name>
<dbReference type="OrthoDB" id="3261133at2"/>
<dbReference type="RefSeq" id="WP_109094553.1">
    <property type="nucleotide sequence ID" value="NZ_QETB01000007.1"/>
</dbReference>
<feature type="compositionally biased region" description="Polar residues" evidence="1">
    <location>
        <begin position="29"/>
        <end position="47"/>
    </location>
</feature>
<dbReference type="EMBL" id="QETB01000007">
    <property type="protein sequence ID" value="PWF24444.1"/>
    <property type="molecule type" value="Genomic_DNA"/>
</dbReference>
<keyword evidence="5" id="KW-1185">Reference proteome</keyword>
<reference evidence="5" key="1">
    <citation type="submission" date="2018-05" db="EMBL/GenBank/DDBJ databases">
        <authorList>
            <person name="Li Y."/>
        </authorList>
    </citation>
    <scope>NUCLEOTIDE SEQUENCE [LARGE SCALE GENOMIC DNA]</scope>
    <source>
        <strain evidence="5">sk1b4</strain>
    </source>
</reference>
<dbReference type="InterPro" id="IPR046281">
    <property type="entry name" value="DUF6318"/>
</dbReference>
<dbReference type="AlphaFoldDB" id="A0A2V1JZJ6"/>
<gene>
    <name evidence="4" type="ORF">DD236_11565</name>
</gene>
<feature type="chain" id="PRO_5038358925" description="DUF6318 domain-containing protein" evidence="2">
    <location>
        <begin position="23"/>
        <end position="207"/>
    </location>
</feature>
<dbReference type="Proteomes" id="UP000245283">
    <property type="component" value="Unassembled WGS sequence"/>
</dbReference>
<feature type="region of interest" description="Disordered" evidence="1">
    <location>
        <begin position="29"/>
        <end position="66"/>
    </location>
</feature>
<evidence type="ECO:0000259" key="3">
    <source>
        <dbReference type="Pfam" id="PF19843"/>
    </source>
</evidence>
<accession>A0A2V1JZJ6</accession>
<evidence type="ECO:0000313" key="4">
    <source>
        <dbReference type="EMBL" id="PWF24444.1"/>
    </source>
</evidence>
<evidence type="ECO:0000256" key="1">
    <source>
        <dbReference type="SAM" id="MobiDB-lite"/>
    </source>
</evidence>
<evidence type="ECO:0000313" key="5">
    <source>
        <dbReference type="Proteomes" id="UP000245283"/>
    </source>
</evidence>
<comment type="caution">
    <text evidence="4">The sequence shown here is derived from an EMBL/GenBank/DDBJ whole genome shotgun (WGS) entry which is preliminary data.</text>
</comment>
<feature type="signal peptide" evidence="2">
    <location>
        <begin position="1"/>
        <end position="22"/>
    </location>
</feature>
<keyword evidence="2" id="KW-0732">Signal</keyword>
<organism evidence="4 5">
    <name type="scientific">Ancrocorticia populi</name>
    <dbReference type="NCBI Taxonomy" id="2175228"/>
    <lineage>
        <taxon>Bacteria</taxon>
        <taxon>Bacillati</taxon>
        <taxon>Actinomycetota</taxon>
        <taxon>Actinomycetes</taxon>
        <taxon>Actinomycetales</taxon>
        <taxon>Actinomycetaceae</taxon>
        <taxon>Ancrocorticia</taxon>
    </lineage>
</organism>